<keyword evidence="2" id="KW-1185">Reference proteome</keyword>
<gene>
    <name evidence="1" type="ORF">PISMIDRAFT_115172</name>
</gene>
<proteinExistence type="predicted"/>
<dbReference type="Proteomes" id="UP000054018">
    <property type="component" value="Unassembled WGS sequence"/>
</dbReference>
<reference evidence="2" key="2">
    <citation type="submission" date="2015-01" db="EMBL/GenBank/DDBJ databases">
        <title>Evolutionary Origins and Diversification of the Mycorrhizal Mutualists.</title>
        <authorList>
            <consortium name="DOE Joint Genome Institute"/>
            <consortium name="Mycorrhizal Genomics Consortium"/>
            <person name="Kohler A."/>
            <person name="Kuo A."/>
            <person name="Nagy L.G."/>
            <person name="Floudas D."/>
            <person name="Copeland A."/>
            <person name="Barry K.W."/>
            <person name="Cichocki N."/>
            <person name="Veneault-Fourrey C."/>
            <person name="LaButti K."/>
            <person name="Lindquist E.A."/>
            <person name="Lipzen A."/>
            <person name="Lundell T."/>
            <person name="Morin E."/>
            <person name="Murat C."/>
            <person name="Riley R."/>
            <person name="Ohm R."/>
            <person name="Sun H."/>
            <person name="Tunlid A."/>
            <person name="Henrissat B."/>
            <person name="Grigoriev I.V."/>
            <person name="Hibbett D.S."/>
            <person name="Martin F."/>
        </authorList>
    </citation>
    <scope>NUCLEOTIDE SEQUENCE [LARGE SCALE GENOMIC DNA]</scope>
    <source>
        <strain evidence="2">441</strain>
    </source>
</reference>
<sequence length="54" mass="5790">SEVTTLADQGHSFREISVNTGVYNGTTSIVYFHGHQSLQKVAGSHPCVVFPTNA</sequence>
<evidence type="ECO:0000313" key="2">
    <source>
        <dbReference type="Proteomes" id="UP000054018"/>
    </source>
</evidence>
<protein>
    <submittedName>
        <fullName evidence="1">Uncharacterized protein</fullName>
    </submittedName>
</protein>
<dbReference type="OrthoDB" id="2656134at2759"/>
<feature type="non-terminal residue" evidence="1">
    <location>
        <position position="1"/>
    </location>
</feature>
<dbReference type="HOGENOM" id="CLU_2984627_0_0_1"/>
<reference evidence="1 2" key="1">
    <citation type="submission" date="2014-04" db="EMBL/GenBank/DDBJ databases">
        <authorList>
            <consortium name="DOE Joint Genome Institute"/>
            <person name="Kuo A."/>
            <person name="Kohler A."/>
            <person name="Costa M.D."/>
            <person name="Nagy L.G."/>
            <person name="Floudas D."/>
            <person name="Copeland A."/>
            <person name="Barry K.W."/>
            <person name="Cichocki N."/>
            <person name="Veneault-Fourrey C."/>
            <person name="LaButti K."/>
            <person name="Lindquist E.A."/>
            <person name="Lipzen A."/>
            <person name="Lundell T."/>
            <person name="Morin E."/>
            <person name="Murat C."/>
            <person name="Sun H."/>
            <person name="Tunlid A."/>
            <person name="Henrissat B."/>
            <person name="Grigoriev I.V."/>
            <person name="Hibbett D.S."/>
            <person name="Martin F."/>
            <person name="Nordberg H.P."/>
            <person name="Cantor M.N."/>
            <person name="Hua S.X."/>
        </authorList>
    </citation>
    <scope>NUCLEOTIDE SEQUENCE [LARGE SCALE GENOMIC DNA]</scope>
    <source>
        <strain evidence="1 2">441</strain>
    </source>
</reference>
<name>A0A0C9XSY6_9AGAM</name>
<accession>A0A0C9XSY6</accession>
<dbReference type="AlphaFoldDB" id="A0A0C9XSY6"/>
<dbReference type="EMBL" id="KN833891">
    <property type="protein sequence ID" value="KIK15425.1"/>
    <property type="molecule type" value="Genomic_DNA"/>
</dbReference>
<organism evidence="1 2">
    <name type="scientific">Pisolithus microcarpus 441</name>
    <dbReference type="NCBI Taxonomy" id="765257"/>
    <lineage>
        <taxon>Eukaryota</taxon>
        <taxon>Fungi</taxon>
        <taxon>Dikarya</taxon>
        <taxon>Basidiomycota</taxon>
        <taxon>Agaricomycotina</taxon>
        <taxon>Agaricomycetes</taxon>
        <taxon>Agaricomycetidae</taxon>
        <taxon>Boletales</taxon>
        <taxon>Sclerodermatineae</taxon>
        <taxon>Pisolithaceae</taxon>
        <taxon>Pisolithus</taxon>
    </lineage>
</organism>
<evidence type="ECO:0000313" key="1">
    <source>
        <dbReference type="EMBL" id="KIK15425.1"/>
    </source>
</evidence>